<keyword evidence="2" id="KW-1185">Reference proteome</keyword>
<feature type="compositionally biased region" description="Basic and acidic residues" evidence="1">
    <location>
        <begin position="67"/>
        <end position="76"/>
    </location>
</feature>
<gene>
    <name evidence="3" type="primary">LOC108510688</name>
</gene>
<evidence type="ECO:0000313" key="3">
    <source>
        <dbReference type="RefSeq" id="XP_017699394.2"/>
    </source>
</evidence>
<dbReference type="RefSeq" id="XP_017699394.2">
    <property type="nucleotide sequence ID" value="XM_017843905.3"/>
</dbReference>
<name>A0A8B7MUU4_PHODC</name>
<sequence>MDPAAKLPAAAAPEAVMLTSGASGRVNALLSLRALRRLRLLLHAVLLVILFPFRWRPRLPPCPGPAPRDDRREGSRKSGAGAVVVRVPAAMVLRRQRELEAAARRAAAVRRVVAAREEGRRGRDFSLFVTARGETLFSQSWSPVTVKTK</sequence>
<evidence type="ECO:0000313" key="2">
    <source>
        <dbReference type="Proteomes" id="UP000228380"/>
    </source>
</evidence>
<accession>A0A8B7MUU4</accession>
<reference evidence="2" key="1">
    <citation type="journal article" date="2019" name="Nat. Commun.">
        <title>Genome-wide association mapping of date palm fruit traits.</title>
        <authorList>
            <person name="Hazzouri K.M."/>
            <person name="Gros-Balthazard M."/>
            <person name="Flowers J.M."/>
            <person name="Copetti D."/>
            <person name="Lemansour A."/>
            <person name="Lebrun M."/>
            <person name="Masmoudi K."/>
            <person name="Ferrand S."/>
            <person name="Dhar M.I."/>
            <person name="Fresquez Z.A."/>
            <person name="Rosas U."/>
            <person name="Zhang J."/>
            <person name="Talag J."/>
            <person name="Lee S."/>
            <person name="Kudrna D."/>
            <person name="Powell R.F."/>
            <person name="Leitch I.J."/>
            <person name="Krueger R.R."/>
            <person name="Wing R.A."/>
            <person name="Amiri K.M.A."/>
            <person name="Purugganan M.D."/>
        </authorList>
    </citation>
    <scope>NUCLEOTIDE SEQUENCE [LARGE SCALE GENOMIC DNA]</scope>
    <source>
        <strain evidence="2">cv. Khalas</strain>
    </source>
</reference>
<dbReference type="GeneID" id="108510688"/>
<organism evidence="2 3">
    <name type="scientific">Phoenix dactylifera</name>
    <name type="common">Date palm</name>
    <dbReference type="NCBI Taxonomy" id="42345"/>
    <lineage>
        <taxon>Eukaryota</taxon>
        <taxon>Viridiplantae</taxon>
        <taxon>Streptophyta</taxon>
        <taxon>Embryophyta</taxon>
        <taxon>Tracheophyta</taxon>
        <taxon>Spermatophyta</taxon>
        <taxon>Magnoliopsida</taxon>
        <taxon>Liliopsida</taxon>
        <taxon>Arecaceae</taxon>
        <taxon>Coryphoideae</taxon>
        <taxon>Phoeniceae</taxon>
        <taxon>Phoenix</taxon>
    </lineage>
</organism>
<reference evidence="3" key="2">
    <citation type="submission" date="2025-08" db="UniProtKB">
        <authorList>
            <consortium name="RefSeq"/>
        </authorList>
    </citation>
    <scope>IDENTIFICATION</scope>
    <source>
        <tissue evidence="3">Young leaves</tissue>
    </source>
</reference>
<feature type="region of interest" description="Disordered" evidence="1">
    <location>
        <begin position="59"/>
        <end position="80"/>
    </location>
</feature>
<dbReference type="Proteomes" id="UP000228380">
    <property type="component" value="Chromosome 6"/>
</dbReference>
<dbReference type="KEGG" id="pda:108510688"/>
<dbReference type="AlphaFoldDB" id="A0A8B7MUU4"/>
<protein>
    <submittedName>
        <fullName evidence="3">Uncharacterized protein LOC108510688</fullName>
    </submittedName>
</protein>
<evidence type="ECO:0000256" key="1">
    <source>
        <dbReference type="SAM" id="MobiDB-lite"/>
    </source>
</evidence>
<proteinExistence type="predicted"/>